<accession>A0A132A864</accession>
<dbReference type="VEuPathDB" id="VectorBase:SSCA003939"/>
<reference evidence="1 2" key="1">
    <citation type="journal article" date="2015" name="Parasit. Vectors">
        <title>Draft genome of the scabies mite.</title>
        <authorList>
            <person name="Rider S.D.Jr."/>
            <person name="Morgan M.S."/>
            <person name="Arlian L.G."/>
        </authorList>
    </citation>
    <scope>NUCLEOTIDE SEQUENCE [LARGE SCALE GENOMIC DNA]</scope>
    <source>
        <strain evidence="1">Arlian Lab</strain>
    </source>
</reference>
<organism evidence="1 2">
    <name type="scientific">Sarcoptes scabiei</name>
    <name type="common">Itch mite</name>
    <name type="synonym">Acarus scabiei</name>
    <dbReference type="NCBI Taxonomy" id="52283"/>
    <lineage>
        <taxon>Eukaryota</taxon>
        <taxon>Metazoa</taxon>
        <taxon>Ecdysozoa</taxon>
        <taxon>Arthropoda</taxon>
        <taxon>Chelicerata</taxon>
        <taxon>Arachnida</taxon>
        <taxon>Acari</taxon>
        <taxon>Acariformes</taxon>
        <taxon>Sarcoptiformes</taxon>
        <taxon>Astigmata</taxon>
        <taxon>Psoroptidia</taxon>
        <taxon>Sarcoptoidea</taxon>
        <taxon>Sarcoptidae</taxon>
        <taxon>Sarcoptinae</taxon>
        <taxon>Sarcoptes</taxon>
    </lineage>
</organism>
<protein>
    <submittedName>
        <fullName evidence="1">Uncharacterized protein</fullName>
    </submittedName>
</protein>
<dbReference type="InterPro" id="IPR016135">
    <property type="entry name" value="UBQ-conjugating_enzyme/RWD"/>
</dbReference>
<sequence length="92" mass="10387">MYFCACDLMHSTTNKKKIKGLELLTKTGWTSAYTMEAVIIQLMASFIKGQATIKASKDVSKCFTKKSAISSFRHIVRIHDKHGWVDTPLYEG</sequence>
<comment type="caution">
    <text evidence="1">The sequence shown here is derived from an EMBL/GenBank/DDBJ whole genome shotgun (WGS) entry which is preliminary data.</text>
</comment>
<proteinExistence type="predicted"/>
<evidence type="ECO:0000313" key="1">
    <source>
        <dbReference type="EMBL" id="KPM07162.1"/>
    </source>
</evidence>
<dbReference type="EMBL" id="JXLN01011345">
    <property type="protein sequence ID" value="KPM07162.1"/>
    <property type="molecule type" value="Genomic_DNA"/>
</dbReference>
<dbReference type="Proteomes" id="UP000616769">
    <property type="component" value="Unassembled WGS sequence"/>
</dbReference>
<gene>
    <name evidence="1" type="ORF">QR98_0056480</name>
</gene>
<dbReference type="OrthoDB" id="109543at2759"/>
<dbReference type="Gene3D" id="3.10.110.10">
    <property type="entry name" value="Ubiquitin Conjugating Enzyme"/>
    <property type="match status" value="1"/>
</dbReference>
<evidence type="ECO:0000313" key="2">
    <source>
        <dbReference type="Proteomes" id="UP000616769"/>
    </source>
</evidence>
<name>A0A132A864_SARSC</name>
<dbReference type="AlphaFoldDB" id="A0A132A864"/>